<feature type="binding site" evidence="7">
    <location>
        <position position="152"/>
    </location>
    <ligand>
        <name>Zn(2+)</name>
        <dbReference type="ChEBI" id="CHEBI:29105"/>
        <label>2</label>
    </ligand>
</feature>
<comment type="catalytic activity">
    <reaction evidence="7">
        <text>(S)-dihydroorotate + H2O = N-carbamoyl-L-aspartate + H(+)</text>
        <dbReference type="Rhea" id="RHEA:24296"/>
        <dbReference type="ChEBI" id="CHEBI:15377"/>
        <dbReference type="ChEBI" id="CHEBI:15378"/>
        <dbReference type="ChEBI" id="CHEBI:30864"/>
        <dbReference type="ChEBI" id="CHEBI:32814"/>
        <dbReference type="EC" id="3.5.2.3"/>
    </reaction>
</comment>
<dbReference type="Gene3D" id="3.20.20.140">
    <property type="entry name" value="Metal-dependent hydrolases"/>
    <property type="match status" value="1"/>
</dbReference>
<feature type="binding site" evidence="7">
    <location>
        <position position="278"/>
    </location>
    <ligand>
        <name>substrate</name>
    </ligand>
</feature>
<gene>
    <name evidence="7" type="primary">pyrC</name>
    <name evidence="10" type="ORF">HZI73_06295</name>
</gene>
<sequence>MKTLIKNGTVFNPRTGFQKKQDVWIVEGCVKEIADHINQEAEHIIDAEGCWVTPGLIDVHVHLREPGFEYKETIETGSMSAAAGGFTTICAMPNTKPVMDNARLVQEINAKIKKESHVHVLPVGAITIGQQGKTVVDVKALAQVGICALSEDGQSVMDSKVLYDAMIRAKEEGLPILSHCEDINLAKGGCMHQGERAKAIGAKGIPSEAEDIIVARDILLANLTGAKLHLCHISTAGSVALLRQAREKGMDVTAEVCPHHFTLTEEAVTADNTNTKMNPPLRSKADLKAIKEGIKDGIINIIATDHAPHAIEDKAGGLEQAANGIVGLETAVPLGITELVEEDILSPMAFIKTLTYNPAKMLGIDKGVLEEGKIADVTIIDPSAKHTIDVHKFHSKSHNSPFHGKQVMGKVTHTIVAGQMVYTDGNL</sequence>
<comment type="pathway">
    <text evidence="7">Pyrimidine metabolism; UMP biosynthesis via de novo pathway; (S)-dihydroorotate from bicarbonate: step 3/3.</text>
</comment>
<dbReference type="UniPathway" id="UPA00070">
    <property type="reaction ID" value="UER00117"/>
</dbReference>
<dbReference type="SUPFAM" id="SSF51556">
    <property type="entry name" value="Metallo-dependent hydrolases"/>
    <property type="match status" value="1"/>
</dbReference>
<keyword evidence="6 7" id="KW-0665">Pyrimidine biosynthesis</keyword>
<dbReference type="PANTHER" id="PTHR43668">
    <property type="entry name" value="ALLANTOINASE"/>
    <property type="match status" value="1"/>
</dbReference>
<dbReference type="GO" id="GO:0008270">
    <property type="term" value="F:zinc ion binding"/>
    <property type="evidence" value="ECO:0007669"/>
    <property type="project" value="UniProtKB-UniRule"/>
</dbReference>
<evidence type="ECO:0000256" key="1">
    <source>
        <dbReference type="ARBA" id="ARBA00002368"/>
    </source>
</evidence>
<feature type="binding site" evidence="7">
    <location>
        <position position="232"/>
    </location>
    <ligand>
        <name>Zn(2+)</name>
        <dbReference type="ChEBI" id="CHEBI:29105"/>
        <label>2</label>
    </ligand>
</feature>
<dbReference type="InterPro" id="IPR002195">
    <property type="entry name" value="Dihydroorotase_CS"/>
</dbReference>
<feature type="domain" description="Amidohydrolase 3" evidence="8">
    <location>
        <begin position="288"/>
        <end position="422"/>
    </location>
</feature>
<evidence type="ECO:0000259" key="9">
    <source>
        <dbReference type="Pfam" id="PF12890"/>
    </source>
</evidence>
<evidence type="ECO:0000256" key="6">
    <source>
        <dbReference type="ARBA" id="ARBA00022975"/>
    </source>
</evidence>
<dbReference type="GO" id="GO:0006145">
    <property type="term" value="P:purine nucleobase catabolic process"/>
    <property type="evidence" value="ECO:0007669"/>
    <property type="project" value="TreeGrafter"/>
</dbReference>
<feature type="binding site" evidence="7">
    <location>
        <position position="309"/>
    </location>
    <ligand>
        <name>substrate</name>
    </ligand>
</feature>
<feature type="binding site" evidence="7">
    <location>
        <position position="94"/>
    </location>
    <ligand>
        <name>substrate</name>
    </ligand>
</feature>
<dbReference type="InterPro" id="IPR004722">
    <property type="entry name" value="DHOase"/>
</dbReference>
<feature type="binding site" evidence="7">
    <location>
        <begin position="62"/>
        <end position="64"/>
    </location>
    <ligand>
        <name>substrate</name>
    </ligand>
</feature>
<dbReference type="InterPro" id="IPR050138">
    <property type="entry name" value="DHOase/Allantoinase_Hydrolase"/>
</dbReference>
<dbReference type="GO" id="GO:0005737">
    <property type="term" value="C:cytoplasm"/>
    <property type="evidence" value="ECO:0007669"/>
    <property type="project" value="TreeGrafter"/>
</dbReference>
<keyword evidence="5 7" id="KW-0862">Zinc</keyword>
<evidence type="ECO:0000259" key="8">
    <source>
        <dbReference type="Pfam" id="PF07969"/>
    </source>
</evidence>
<dbReference type="InterPro" id="IPR024403">
    <property type="entry name" value="DHOase_cat"/>
</dbReference>
<feature type="domain" description="Dihydroorotase catalytic" evidence="9">
    <location>
        <begin position="52"/>
        <end position="236"/>
    </location>
</feature>
<dbReference type="InterPro" id="IPR032466">
    <property type="entry name" value="Metal_Hydrolase"/>
</dbReference>
<dbReference type="SUPFAM" id="SSF51338">
    <property type="entry name" value="Composite domain of metallo-dependent hydrolases"/>
    <property type="match status" value="1"/>
</dbReference>
<dbReference type="NCBIfam" id="TIGR00857">
    <property type="entry name" value="pyrC_multi"/>
    <property type="match status" value="1"/>
</dbReference>
<comment type="cofactor">
    <cofactor evidence="7">
        <name>Zn(2+)</name>
        <dbReference type="ChEBI" id="CHEBI:29105"/>
    </cofactor>
    <text evidence="7">Binds 2 Zn(2+) ions per subunit.</text>
</comment>
<evidence type="ECO:0000256" key="5">
    <source>
        <dbReference type="ARBA" id="ARBA00022833"/>
    </source>
</evidence>
<protein>
    <recommendedName>
        <fullName evidence="7">Dihydroorotase</fullName>
        <shortName evidence="7">DHOase</shortName>
        <ecNumber evidence="7">3.5.2.3</ecNumber>
    </recommendedName>
</protein>
<dbReference type="RefSeq" id="WP_212697406.1">
    <property type="nucleotide sequence ID" value="NZ_CP058649.1"/>
</dbReference>
<keyword evidence="11" id="KW-1185">Reference proteome</keyword>
<dbReference type="InterPro" id="IPR013108">
    <property type="entry name" value="Amidohydro_3"/>
</dbReference>
<dbReference type="InterPro" id="IPR011059">
    <property type="entry name" value="Metal-dep_hydrolase_composite"/>
</dbReference>
<feature type="binding site" evidence="7">
    <location>
        <position position="305"/>
    </location>
    <ligand>
        <name>Zn(2+)</name>
        <dbReference type="ChEBI" id="CHEBI:29105"/>
        <label>1</label>
    </ligand>
</feature>
<dbReference type="PROSITE" id="PS00483">
    <property type="entry name" value="DIHYDROOROTASE_2"/>
    <property type="match status" value="1"/>
</dbReference>
<organism evidence="10 11">
    <name type="scientific">Vallitalea pronyensis</name>
    <dbReference type="NCBI Taxonomy" id="1348613"/>
    <lineage>
        <taxon>Bacteria</taxon>
        <taxon>Bacillati</taxon>
        <taxon>Bacillota</taxon>
        <taxon>Clostridia</taxon>
        <taxon>Lachnospirales</taxon>
        <taxon>Vallitaleaceae</taxon>
        <taxon>Vallitalea</taxon>
    </lineage>
</organism>
<feature type="binding site" evidence="7">
    <location>
        <position position="179"/>
    </location>
    <ligand>
        <name>Zn(2+)</name>
        <dbReference type="ChEBI" id="CHEBI:29105"/>
        <label>2</label>
    </ligand>
</feature>
<comment type="similarity">
    <text evidence="2 7">Belongs to the metallo-dependent hydrolases superfamily. DHOase family. Class I DHOase subfamily.</text>
</comment>
<dbReference type="GO" id="GO:0004151">
    <property type="term" value="F:dihydroorotase activity"/>
    <property type="evidence" value="ECO:0007669"/>
    <property type="project" value="UniProtKB-UniRule"/>
</dbReference>
<evidence type="ECO:0000313" key="11">
    <source>
        <dbReference type="Proteomes" id="UP000683246"/>
    </source>
</evidence>
<keyword evidence="4 7" id="KW-0378">Hydrolase</keyword>
<accession>A0A8J8MHV7</accession>
<name>A0A8J8MHV7_9FIRM</name>
<dbReference type="Gene3D" id="2.30.40.10">
    <property type="entry name" value="Urease, subunit C, domain 1"/>
    <property type="match status" value="1"/>
</dbReference>
<dbReference type="KEGG" id="vpy:HZI73_06295"/>
<comment type="caution">
    <text evidence="7">Lacks conserved residue(s) required for the propagation of feature annotation.</text>
</comment>
<evidence type="ECO:0000313" key="10">
    <source>
        <dbReference type="EMBL" id="QUI21935.1"/>
    </source>
</evidence>
<dbReference type="Proteomes" id="UP000683246">
    <property type="component" value="Chromosome"/>
</dbReference>
<feature type="binding site" evidence="7">
    <location>
        <position position="60"/>
    </location>
    <ligand>
        <name>Zn(2+)</name>
        <dbReference type="ChEBI" id="CHEBI:29105"/>
        <label>1</label>
    </ligand>
</feature>
<dbReference type="AlphaFoldDB" id="A0A8J8MHV7"/>
<dbReference type="PROSITE" id="PS00482">
    <property type="entry name" value="DIHYDROOROTASE_1"/>
    <property type="match status" value="1"/>
</dbReference>
<feature type="binding site" evidence="7">
    <location>
        <position position="152"/>
    </location>
    <ligand>
        <name>Zn(2+)</name>
        <dbReference type="ChEBI" id="CHEBI:29105"/>
        <label>1</label>
    </ligand>
</feature>
<dbReference type="CDD" id="cd01317">
    <property type="entry name" value="DHOase_IIa"/>
    <property type="match status" value="1"/>
</dbReference>
<dbReference type="Pfam" id="PF07969">
    <property type="entry name" value="Amidohydro_3"/>
    <property type="match status" value="1"/>
</dbReference>
<dbReference type="PANTHER" id="PTHR43668:SF2">
    <property type="entry name" value="ALLANTOINASE"/>
    <property type="match status" value="1"/>
</dbReference>
<dbReference type="Pfam" id="PF12890">
    <property type="entry name" value="DHOase"/>
    <property type="match status" value="1"/>
</dbReference>
<comment type="function">
    <text evidence="1 7">Catalyzes the reversible cyclization of carbamoyl aspartate to dihydroorotate.</text>
</comment>
<feature type="active site" evidence="7">
    <location>
        <position position="305"/>
    </location>
</feature>
<evidence type="ECO:0000256" key="7">
    <source>
        <dbReference type="HAMAP-Rule" id="MF_00220"/>
    </source>
</evidence>
<keyword evidence="3 7" id="KW-0479">Metal-binding</keyword>
<dbReference type="HAMAP" id="MF_00220_B">
    <property type="entry name" value="PyrC_classI_B"/>
    <property type="match status" value="1"/>
</dbReference>
<dbReference type="GO" id="GO:0044205">
    <property type="term" value="P:'de novo' UMP biosynthetic process"/>
    <property type="evidence" value="ECO:0007669"/>
    <property type="project" value="UniProtKB-UniRule"/>
</dbReference>
<dbReference type="EC" id="3.5.2.3" evidence="7"/>
<feature type="binding site" evidence="7">
    <location>
        <position position="62"/>
    </location>
    <ligand>
        <name>Zn(2+)</name>
        <dbReference type="ChEBI" id="CHEBI:29105"/>
        <label>1</label>
    </ligand>
</feature>
<dbReference type="GO" id="GO:0004038">
    <property type="term" value="F:allantoinase activity"/>
    <property type="evidence" value="ECO:0007669"/>
    <property type="project" value="TreeGrafter"/>
</dbReference>
<evidence type="ECO:0000256" key="3">
    <source>
        <dbReference type="ARBA" id="ARBA00022723"/>
    </source>
</evidence>
<evidence type="ECO:0000256" key="4">
    <source>
        <dbReference type="ARBA" id="ARBA00022801"/>
    </source>
</evidence>
<proteinExistence type="inferred from homology"/>
<dbReference type="EMBL" id="CP058649">
    <property type="protein sequence ID" value="QUI21935.1"/>
    <property type="molecule type" value="Genomic_DNA"/>
</dbReference>
<evidence type="ECO:0000256" key="2">
    <source>
        <dbReference type="ARBA" id="ARBA00010286"/>
    </source>
</evidence>
<reference evidence="10" key="1">
    <citation type="submission" date="2020-07" db="EMBL/GenBank/DDBJ databases">
        <title>Vallitalea pronyensis genome.</title>
        <authorList>
            <person name="Postec A."/>
        </authorList>
    </citation>
    <scope>NUCLEOTIDE SEQUENCE</scope>
    <source>
        <strain evidence="10">FatNI3</strain>
    </source>
</reference>